<proteinExistence type="predicted"/>
<evidence type="ECO:0000313" key="1">
    <source>
        <dbReference type="EMBL" id="KAK9158409.1"/>
    </source>
</evidence>
<dbReference type="AlphaFoldDB" id="A0AAP0PXS6"/>
<dbReference type="EMBL" id="JBBNAG010000002">
    <property type="protein sequence ID" value="KAK9158409.1"/>
    <property type="molecule type" value="Genomic_DNA"/>
</dbReference>
<reference evidence="1 2" key="1">
    <citation type="submission" date="2024-01" db="EMBL/GenBank/DDBJ databases">
        <title>Genome assemblies of Stephania.</title>
        <authorList>
            <person name="Yang L."/>
        </authorList>
    </citation>
    <scope>NUCLEOTIDE SEQUENCE [LARGE SCALE GENOMIC DNA]</scope>
    <source>
        <strain evidence="1">JXDWG</strain>
        <tissue evidence="1">Leaf</tissue>
    </source>
</reference>
<protein>
    <submittedName>
        <fullName evidence="1">Uncharacterized protein</fullName>
    </submittedName>
</protein>
<accession>A0AAP0PXS6</accession>
<comment type="caution">
    <text evidence="1">The sequence shown here is derived from an EMBL/GenBank/DDBJ whole genome shotgun (WGS) entry which is preliminary data.</text>
</comment>
<name>A0AAP0PXS6_9MAGN</name>
<evidence type="ECO:0000313" key="2">
    <source>
        <dbReference type="Proteomes" id="UP001419268"/>
    </source>
</evidence>
<keyword evidence="2" id="KW-1185">Reference proteome</keyword>
<organism evidence="1 2">
    <name type="scientific">Stephania cephalantha</name>
    <dbReference type="NCBI Taxonomy" id="152367"/>
    <lineage>
        <taxon>Eukaryota</taxon>
        <taxon>Viridiplantae</taxon>
        <taxon>Streptophyta</taxon>
        <taxon>Embryophyta</taxon>
        <taxon>Tracheophyta</taxon>
        <taxon>Spermatophyta</taxon>
        <taxon>Magnoliopsida</taxon>
        <taxon>Ranunculales</taxon>
        <taxon>Menispermaceae</taxon>
        <taxon>Menispermoideae</taxon>
        <taxon>Cissampelideae</taxon>
        <taxon>Stephania</taxon>
    </lineage>
</organism>
<dbReference type="Proteomes" id="UP001419268">
    <property type="component" value="Unassembled WGS sequence"/>
</dbReference>
<sequence length="64" mass="7498">MVPEWFLQCNRRLPDYLILEWKDIPSLGTVIWVSPREIGQSFSNFLMAKNVSTRPGEKFDCSHI</sequence>
<gene>
    <name evidence="1" type="ORF">Scep_004983</name>
</gene>